<gene>
    <name evidence="2" type="ORF">SIAM614_05898</name>
</gene>
<dbReference type="InterPro" id="IPR007372">
    <property type="entry name" value="Lipid/polyisoprenoid-bd_YceI"/>
</dbReference>
<proteinExistence type="predicted"/>
<protein>
    <recommendedName>
        <fullName evidence="1">Lipid/polyisoprenoid-binding YceI-like domain-containing protein</fullName>
    </recommendedName>
</protein>
<dbReference type="eggNOG" id="COG2353">
    <property type="taxonomic scope" value="Bacteria"/>
</dbReference>
<dbReference type="AlphaFoldDB" id="A0NV25"/>
<dbReference type="SUPFAM" id="SSF101874">
    <property type="entry name" value="YceI-like"/>
    <property type="match status" value="1"/>
</dbReference>
<dbReference type="PANTHER" id="PTHR34406">
    <property type="entry name" value="PROTEIN YCEI"/>
    <property type="match status" value="1"/>
</dbReference>
<name>A0NV25_ROSAI</name>
<evidence type="ECO:0000313" key="3">
    <source>
        <dbReference type="Proteomes" id="UP000004848"/>
    </source>
</evidence>
<comment type="caution">
    <text evidence="2">The sequence shown here is derived from an EMBL/GenBank/DDBJ whole genome shotgun (WGS) entry which is preliminary data.</text>
</comment>
<accession>A0NV25</accession>
<reference evidence="2 3" key="1">
    <citation type="submission" date="2006-05" db="EMBL/GenBank/DDBJ databases">
        <authorList>
            <person name="King G."/>
            <person name="Ferriera S."/>
            <person name="Johnson J."/>
            <person name="Kravitz S."/>
            <person name="Beeson K."/>
            <person name="Sutton G."/>
            <person name="Rogers Y.-H."/>
            <person name="Friedman R."/>
            <person name="Frazier M."/>
            <person name="Venter J.C."/>
        </authorList>
    </citation>
    <scope>NUCLEOTIDE SEQUENCE [LARGE SCALE GENOMIC DNA]</scope>
    <source>
        <strain evidence="3">ATCC 25650 / DSM 13394 / JCM 20685 / NBRC 16684 / NCIMB 2208 / IAM 12614 / B1</strain>
    </source>
</reference>
<dbReference type="InterPro" id="IPR036761">
    <property type="entry name" value="TTHA0802/YceI-like_sf"/>
</dbReference>
<dbReference type="Proteomes" id="UP000004848">
    <property type="component" value="Unassembled WGS sequence"/>
</dbReference>
<dbReference type="Pfam" id="PF04264">
    <property type="entry name" value="YceI"/>
    <property type="match status" value="1"/>
</dbReference>
<dbReference type="SMART" id="SM00867">
    <property type="entry name" value="YceI"/>
    <property type="match status" value="1"/>
</dbReference>
<evidence type="ECO:0000313" key="2">
    <source>
        <dbReference type="EMBL" id="EAV43292.1"/>
    </source>
</evidence>
<dbReference type="PANTHER" id="PTHR34406:SF1">
    <property type="entry name" value="PROTEIN YCEI"/>
    <property type="match status" value="1"/>
</dbReference>
<organism evidence="2 3">
    <name type="scientific">Roseibium aggregatum (strain ATCC 25650 / DSM 13394 / JCM 20685 / NBRC 16684 / NCIMB 2208 / IAM 12614 / B1)</name>
    <name type="common">Stappia aggregata</name>
    <dbReference type="NCBI Taxonomy" id="384765"/>
    <lineage>
        <taxon>Bacteria</taxon>
        <taxon>Pseudomonadati</taxon>
        <taxon>Pseudomonadota</taxon>
        <taxon>Alphaproteobacteria</taxon>
        <taxon>Hyphomicrobiales</taxon>
        <taxon>Stappiaceae</taxon>
        <taxon>Roseibium</taxon>
    </lineage>
</organism>
<evidence type="ECO:0000259" key="1">
    <source>
        <dbReference type="SMART" id="SM00867"/>
    </source>
</evidence>
<sequence length="280" mass="29989">MEYGKRKQQIAPQGCACPSHAHRVFISVGDSTVLRKVLIGDTLRCGLKPPVTRGTAMFKLPVHRLFHAVCFGASMLLSPLAAHAGDTAADLPAGSYKIDKYHSTLIFRANHLGFSFYSASFADFDAALELDPADPAKASLSVDINAASLHLTATPPDGFRDMLLGPDWLNVSDHPKITYRSTGIELTGATTAVVTGDLTFRGVTRPVELNVRFNGGYPGLAVYDPQARIGFSATGTLKRSDFGMSYGLPPEGSNLGVSDEVEFVIETEFSGPPLKETEGQ</sequence>
<dbReference type="Gene3D" id="2.40.128.110">
    <property type="entry name" value="Lipid/polyisoprenoid-binding, YceI-like"/>
    <property type="match status" value="1"/>
</dbReference>
<dbReference type="EMBL" id="AAUW01000010">
    <property type="protein sequence ID" value="EAV43292.1"/>
    <property type="molecule type" value="Genomic_DNA"/>
</dbReference>
<feature type="domain" description="Lipid/polyisoprenoid-binding YceI-like" evidence="1">
    <location>
        <begin position="95"/>
        <end position="270"/>
    </location>
</feature>